<feature type="domain" description="DNA polymerase III delta N-terminal" evidence="9">
    <location>
        <begin position="19"/>
        <end position="136"/>
    </location>
</feature>
<dbReference type="EMBL" id="SUKA01000002">
    <property type="protein sequence ID" value="TJY66994.1"/>
    <property type="molecule type" value="Genomic_DNA"/>
</dbReference>
<dbReference type="GO" id="GO:0003677">
    <property type="term" value="F:DNA binding"/>
    <property type="evidence" value="ECO:0007669"/>
    <property type="project" value="InterPro"/>
</dbReference>
<keyword evidence="5" id="KW-0235">DNA replication</keyword>
<evidence type="ECO:0000256" key="1">
    <source>
        <dbReference type="ARBA" id="ARBA00012417"/>
    </source>
</evidence>
<dbReference type="SUPFAM" id="SSF48019">
    <property type="entry name" value="post-AAA+ oligomerization domain-like"/>
    <property type="match status" value="1"/>
</dbReference>
<dbReference type="Gene3D" id="1.20.272.10">
    <property type="match status" value="1"/>
</dbReference>
<dbReference type="OrthoDB" id="1172326at2"/>
<dbReference type="InterPro" id="IPR010372">
    <property type="entry name" value="DNA_pol3_delta_N"/>
</dbReference>
<dbReference type="InterPro" id="IPR048466">
    <property type="entry name" value="DNA_pol3_delta-like_C"/>
</dbReference>
<reference evidence="11 12" key="1">
    <citation type="submission" date="2019-04" db="EMBL/GenBank/DDBJ databases">
        <title>Sphingobacterium olei sp. nov., isolated from oil-contaminated soil.</title>
        <authorList>
            <person name="Liu B."/>
        </authorList>
    </citation>
    <scope>NUCLEOTIDE SEQUENCE [LARGE SCALE GENOMIC DNA]</scope>
    <source>
        <strain evidence="11 12">Y3L14</strain>
    </source>
</reference>
<dbReference type="NCBIfam" id="TIGR01128">
    <property type="entry name" value="holA"/>
    <property type="match status" value="1"/>
</dbReference>
<dbReference type="GO" id="GO:0009360">
    <property type="term" value="C:DNA polymerase III complex"/>
    <property type="evidence" value="ECO:0007669"/>
    <property type="project" value="InterPro"/>
</dbReference>
<sequence length="336" mass="38428">MSINTTLNDIKNRKYKPVYLLHGEESYYIDLISDILEKSVLNDAQKGFDQTILYGKDTDLSTIVNASRRYPMMSEYQLIIIKEAQSLKWKSDDELFMKYVENPTPSTILVIAYKYGKFDKRTKLYKAIDKNGTVLESNKLYDDKVAPWIVDQLQTEGWRIHPQAAALMAEYLGTDLSKIGNELEKLMLNVPKDIEISSADIERNIGISKDFNVFELNAALGKRDVLKAIQIVDYFAANPKSNPFVVVMGSLTGYFTKILKYHYLQDKSSQTVAKALGVHPFFTKEYDLAARNFSKRKTFDVISTLREYDLKSKGLQIGPNTTTGDLMREMVFKILN</sequence>
<dbReference type="GO" id="GO:0006261">
    <property type="term" value="P:DNA-templated DNA replication"/>
    <property type="evidence" value="ECO:0007669"/>
    <property type="project" value="TreeGrafter"/>
</dbReference>
<proteinExistence type="inferred from homology"/>
<evidence type="ECO:0000256" key="7">
    <source>
        <dbReference type="ARBA" id="ARBA00034754"/>
    </source>
</evidence>
<gene>
    <name evidence="11" type="primary">holA</name>
    <name evidence="11" type="ORF">FAZ19_08855</name>
</gene>
<name>A0A4U0H6R1_9SPHI</name>
<dbReference type="RefSeq" id="WP_136820343.1">
    <property type="nucleotide sequence ID" value="NZ_BMJX01000002.1"/>
</dbReference>
<comment type="caution">
    <text evidence="11">The sequence shown here is derived from an EMBL/GenBank/DDBJ whole genome shotgun (WGS) entry which is preliminary data.</text>
</comment>
<dbReference type="GO" id="GO:0003887">
    <property type="term" value="F:DNA-directed DNA polymerase activity"/>
    <property type="evidence" value="ECO:0007669"/>
    <property type="project" value="UniProtKB-KW"/>
</dbReference>
<evidence type="ECO:0000259" key="10">
    <source>
        <dbReference type="Pfam" id="PF21694"/>
    </source>
</evidence>
<dbReference type="InterPro" id="IPR008921">
    <property type="entry name" value="DNA_pol3_clamp-load_cplx_C"/>
</dbReference>
<evidence type="ECO:0000256" key="3">
    <source>
        <dbReference type="ARBA" id="ARBA00022679"/>
    </source>
</evidence>
<comment type="catalytic activity">
    <reaction evidence="8">
        <text>DNA(n) + a 2'-deoxyribonucleoside 5'-triphosphate = DNA(n+1) + diphosphate</text>
        <dbReference type="Rhea" id="RHEA:22508"/>
        <dbReference type="Rhea" id="RHEA-COMP:17339"/>
        <dbReference type="Rhea" id="RHEA-COMP:17340"/>
        <dbReference type="ChEBI" id="CHEBI:33019"/>
        <dbReference type="ChEBI" id="CHEBI:61560"/>
        <dbReference type="ChEBI" id="CHEBI:173112"/>
        <dbReference type="EC" id="2.7.7.7"/>
    </reaction>
</comment>
<evidence type="ECO:0000256" key="8">
    <source>
        <dbReference type="ARBA" id="ARBA00049244"/>
    </source>
</evidence>
<keyword evidence="6" id="KW-0239">DNA-directed DNA polymerase</keyword>
<evidence type="ECO:0000256" key="5">
    <source>
        <dbReference type="ARBA" id="ARBA00022705"/>
    </source>
</evidence>
<dbReference type="PANTHER" id="PTHR34388:SF1">
    <property type="entry name" value="DNA POLYMERASE III SUBUNIT DELTA"/>
    <property type="match status" value="1"/>
</dbReference>
<feature type="domain" description="DNA polymerase III delta subunit-like C-terminal" evidence="10">
    <location>
        <begin position="212"/>
        <end position="320"/>
    </location>
</feature>
<evidence type="ECO:0000256" key="4">
    <source>
        <dbReference type="ARBA" id="ARBA00022695"/>
    </source>
</evidence>
<dbReference type="AlphaFoldDB" id="A0A4U0H6R1"/>
<accession>A0A4U0H6R1</accession>
<dbReference type="InterPro" id="IPR005790">
    <property type="entry name" value="DNA_polIII_delta"/>
</dbReference>
<keyword evidence="3 11" id="KW-0808">Transferase</keyword>
<keyword evidence="12" id="KW-1185">Reference proteome</keyword>
<protein>
    <recommendedName>
        <fullName evidence="2">DNA polymerase III subunit delta</fullName>
        <ecNumber evidence="1">2.7.7.7</ecNumber>
    </recommendedName>
</protein>
<dbReference type="Pfam" id="PF21694">
    <property type="entry name" value="DNA_pol3_delta_C"/>
    <property type="match status" value="1"/>
</dbReference>
<evidence type="ECO:0000259" key="9">
    <source>
        <dbReference type="Pfam" id="PF06144"/>
    </source>
</evidence>
<dbReference type="EC" id="2.7.7.7" evidence="1"/>
<dbReference type="SUPFAM" id="SSF52540">
    <property type="entry name" value="P-loop containing nucleoside triphosphate hydrolases"/>
    <property type="match status" value="1"/>
</dbReference>
<keyword evidence="4 11" id="KW-0548">Nucleotidyltransferase</keyword>
<comment type="similarity">
    <text evidence="7">Belongs to the DNA polymerase HolA subunit family.</text>
</comment>
<organism evidence="11 12">
    <name type="scientific">Sphingobacterium alkalisoli</name>
    <dbReference type="NCBI Taxonomy" id="1874115"/>
    <lineage>
        <taxon>Bacteria</taxon>
        <taxon>Pseudomonadati</taxon>
        <taxon>Bacteroidota</taxon>
        <taxon>Sphingobacteriia</taxon>
        <taxon>Sphingobacteriales</taxon>
        <taxon>Sphingobacteriaceae</taxon>
        <taxon>Sphingobacterium</taxon>
    </lineage>
</organism>
<evidence type="ECO:0000256" key="2">
    <source>
        <dbReference type="ARBA" id="ARBA00017703"/>
    </source>
</evidence>
<dbReference type="InterPro" id="IPR027417">
    <property type="entry name" value="P-loop_NTPase"/>
</dbReference>
<dbReference type="PANTHER" id="PTHR34388">
    <property type="entry name" value="DNA POLYMERASE III SUBUNIT DELTA"/>
    <property type="match status" value="1"/>
</dbReference>
<dbReference type="Pfam" id="PF06144">
    <property type="entry name" value="DNA_pol3_delta"/>
    <property type="match status" value="1"/>
</dbReference>
<evidence type="ECO:0000256" key="6">
    <source>
        <dbReference type="ARBA" id="ARBA00022932"/>
    </source>
</evidence>
<evidence type="ECO:0000313" key="12">
    <source>
        <dbReference type="Proteomes" id="UP000309872"/>
    </source>
</evidence>
<dbReference type="Gene3D" id="3.40.50.300">
    <property type="entry name" value="P-loop containing nucleotide triphosphate hydrolases"/>
    <property type="match status" value="1"/>
</dbReference>
<evidence type="ECO:0000313" key="11">
    <source>
        <dbReference type="EMBL" id="TJY66994.1"/>
    </source>
</evidence>
<dbReference type="Gene3D" id="1.10.8.60">
    <property type="match status" value="1"/>
</dbReference>
<dbReference type="Proteomes" id="UP000309872">
    <property type="component" value="Unassembled WGS sequence"/>
</dbReference>